<organism evidence="1">
    <name type="scientific">Solanum chacoense</name>
    <name type="common">Chaco potato</name>
    <dbReference type="NCBI Taxonomy" id="4108"/>
    <lineage>
        <taxon>Eukaryota</taxon>
        <taxon>Viridiplantae</taxon>
        <taxon>Streptophyta</taxon>
        <taxon>Embryophyta</taxon>
        <taxon>Tracheophyta</taxon>
        <taxon>Spermatophyta</taxon>
        <taxon>Magnoliopsida</taxon>
        <taxon>eudicotyledons</taxon>
        <taxon>Gunneridae</taxon>
        <taxon>Pentapetalae</taxon>
        <taxon>asterids</taxon>
        <taxon>lamiids</taxon>
        <taxon>Solanales</taxon>
        <taxon>Solanaceae</taxon>
        <taxon>Solanoideae</taxon>
        <taxon>Solaneae</taxon>
        <taxon>Solanum</taxon>
    </lineage>
</organism>
<proteinExistence type="predicted"/>
<sequence length="84" mass="9277">MAINALSKRQLIIRTKSPTRNRIFVISTNLLYKSSFVSTTCCHQISISRGADSSVCFICLTPRVACSGVMVWNLSFSTTICVLD</sequence>
<accession>A0A0V0H8A7</accession>
<evidence type="ECO:0000313" key="1">
    <source>
        <dbReference type="EMBL" id="JAP16472.1"/>
    </source>
</evidence>
<dbReference type="EMBL" id="GEDG01023787">
    <property type="protein sequence ID" value="JAP16472.1"/>
    <property type="molecule type" value="Transcribed_RNA"/>
</dbReference>
<dbReference type="AlphaFoldDB" id="A0A0V0H8A7"/>
<reference evidence="1" key="1">
    <citation type="submission" date="2015-12" db="EMBL/GenBank/DDBJ databases">
        <title>Gene expression during late stages of embryo sac development: a critical building block for successful pollen-pistil interactions.</title>
        <authorList>
            <person name="Liu Y."/>
            <person name="Joly V."/>
            <person name="Sabar M."/>
            <person name="Matton D.P."/>
        </authorList>
    </citation>
    <scope>NUCLEOTIDE SEQUENCE</scope>
</reference>
<protein>
    <submittedName>
        <fullName evidence="1">Putative ovule protein</fullName>
    </submittedName>
</protein>
<name>A0A0V0H8A7_SOLCH</name>